<reference evidence="4" key="2">
    <citation type="submission" date="2015-03" db="EMBL/GenBank/DDBJ databases">
        <authorList>
            <consortium name="Pathogen Informatics"/>
        </authorList>
    </citation>
    <scope>NUCLEOTIDE SEQUENCE [LARGE SCALE GENOMIC DNA]</scope>
    <source>
        <strain evidence="4">A125KOH2</strain>
    </source>
</reference>
<dbReference type="EMBL" id="CQAZ01000059">
    <property type="protein sequence ID" value="CNI51740.1"/>
    <property type="molecule type" value="Genomic_DNA"/>
</dbReference>
<name>A0A0T9RB90_9GAMM</name>
<dbReference type="STRING" id="1288385.ERS137968_02805"/>
<dbReference type="Proteomes" id="UP000045840">
    <property type="component" value="Unassembled WGS sequence"/>
</dbReference>
<proteinExistence type="predicted"/>
<dbReference type="AlphaFoldDB" id="A0A0T9RB90"/>
<dbReference type="EMBL" id="CWJL01000014">
    <property type="protein sequence ID" value="CRY67723.1"/>
    <property type="molecule type" value="Genomic_DNA"/>
</dbReference>
<reference evidence="2 3" key="3">
    <citation type="submission" date="2015-03" db="EMBL/GenBank/DDBJ databases">
        <authorList>
            <consortium name="Pathogen Informatics"/>
            <person name="Murphy D."/>
        </authorList>
    </citation>
    <scope>NUCLEOTIDE SEQUENCE [LARGE SCALE GENOMIC DNA]</scope>
    <source>
        <strain evidence="3">type strain: CIP110230</strain>
        <strain evidence="2">Type strain: CIP110230</strain>
    </source>
</reference>
<keyword evidence="3" id="KW-1185">Reference proteome</keyword>
<reference evidence="1" key="1">
    <citation type="submission" date="2015-03" db="EMBL/GenBank/DDBJ databases">
        <authorList>
            <person name="Murphy D."/>
        </authorList>
    </citation>
    <scope>NUCLEOTIDE SEQUENCE [LARGE SCALE GENOMIC DNA]</scope>
    <source>
        <strain evidence="1">A125KOH2</strain>
    </source>
</reference>
<evidence type="ECO:0000313" key="3">
    <source>
        <dbReference type="Proteomes" id="UP000044625"/>
    </source>
</evidence>
<evidence type="ECO:0000313" key="2">
    <source>
        <dbReference type="EMBL" id="CRY67723.1"/>
    </source>
</evidence>
<accession>A0A0T9RB90</accession>
<protein>
    <submittedName>
        <fullName evidence="1">Uncharacterized protein</fullName>
    </submittedName>
</protein>
<organism evidence="1 4">
    <name type="scientific">Yersinia pekkanenii</name>
    <dbReference type="NCBI Taxonomy" id="1288385"/>
    <lineage>
        <taxon>Bacteria</taxon>
        <taxon>Pseudomonadati</taxon>
        <taxon>Pseudomonadota</taxon>
        <taxon>Gammaproteobacteria</taxon>
        <taxon>Enterobacterales</taxon>
        <taxon>Yersiniaceae</taxon>
        <taxon>Yersinia</taxon>
    </lineage>
</organism>
<evidence type="ECO:0000313" key="4">
    <source>
        <dbReference type="Proteomes" id="UP000045840"/>
    </source>
</evidence>
<sequence length="35" mass="3960">MTLWLHNAISDSANFIPVLSELSSIDRQTFHQVMG</sequence>
<dbReference type="Proteomes" id="UP000044625">
    <property type="component" value="Unassembled WGS sequence"/>
</dbReference>
<gene>
    <name evidence="1" type="ORF">ERS008529_04254</name>
    <name evidence="2" type="ORF">ERS137968_02805</name>
</gene>
<evidence type="ECO:0000313" key="1">
    <source>
        <dbReference type="EMBL" id="CNI51740.1"/>
    </source>
</evidence>